<evidence type="ECO:0000313" key="1">
    <source>
        <dbReference type="EMBL" id="MBY8825572.1"/>
    </source>
</evidence>
<dbReference type="InterPro" id="IPR025412">
    <property type="entry name" value="DUF4304"/>
</dbReference>
<organism evidence="1 2">
    <name type="scientific">Sphingomonas colocasiae</name>
    <dbReference type="NCBI Taxonomy" id="1848973"/>
    <lineage>
        <taxon>Bacteria</taxon>
        <taxon>Pseudomonadati</taxon>
        <taxon>Pseudomonadota</taxon>
        <taxon>Alphaproteobacteria</taxon>
        <taxon>Sphingomonadales</taxon>
        <taxon>Sphingomonadaceae</taxon>
        <taxon>Sphingomonas</taxon>
    </lineage>
</organism>
<gene>
    <name evidence="1" type="ORF">K7G82_24940</name>
</gene>
<name>A0ABS7PZ03_9SPHN</name>
<dbReference type="Proteomes" id="UP000706039">
    <property type="component" value="Unassembled WGS sequence"/>
</dbReference>
<dbReference type="RefSeq" id="WP_222992670.1">
    <property type="nucleotide sequence ID" value="NZ_JAINVV010000012.1"/>
</dbReference>
<reference evidence="1 2" key="1">
    <citation type="submission" date="2021-08" db="EMBL/GenBank/DDBJ databases">
        <authorList>
            <person name="Tuo L."/>
        </authorList>
    </citation>
    <scope>NUCLEOTIDE SEQUENCE [LARGE SCALE GENOMIC DNA]</scope>
    <source>
        <strain evidence="1 2">JCM 31229</strain>
    </source>
</reference>
<dbReference type="EMBL" id="JAINVV010000012">
    <property type="protein sequence ID" value="MBY8825572.1"/>
    <property type="molecule type" value="Genomic_DNA"/>
</dbReference>
<comment type="caution">
    <text evidence="1">The sequence shown here is derived from an EMBL/GenBank/DDBJ whole genome shotgun (WGS) entry which is preliminary data.</text>
</comment>
<evidence type="ECO:0000313" key="2">
    <source>
        <dbReference type="Proteomes" id="UP000706039"/>
    </source>
</evidence>
<keyword evidence="2" id="KW-1185">Reference proteome</keyword>
<dbReference type="Pfam" id="PF14137">
    <property type="entry name" value="DUF4304"/>
    <property type="match status" value="1"/>
</dbReference>
<protein>
    <submittedName>
        <fullName evidence="1">DUF4304 domain-containing protein</fullName>
    </submittedName>
</protein>
<accession>A0ABS7PZ03</accession>
<sequence>MATSLDLILNEVIAKTAARLSADGFKKSGNTFRRVFDSGAALIEFQKSRGNTGDTLSFTINLAVVCGPLLEPDGLTLQKARAIDGHLRQRIGVLLPDRQDKWWEIDAATDANALATEVANTIGDIAVPYLLRYVDPHDLMVLWETGQAPGLTEGARVRDLRMLKIALGTDRK</sequence>
<proteinExistence type="predicted"/>